<evidence type="ECO:0008006" key="2">
    <source>
        <dbReference type="Google" id="ProtNLM"/>
    </source>
</evidence>
<evidence type="ECO:0000313" key="1">
    <source>
        <dbReference type="EMBL" id="KKN31849.1"/>
    </source>
</evidence>
<organism evidence="1">
    <name type="scientific">marine sediment metagenome</name>
    <dbReference type="NCBI Taxonomy" id="412755"/>
    <lineage>
        <taxon>unclassified sequences</taxon>
        <taxon>metagenomes</taxon>
        <taxon>ecological metagenomes</taxon>
    </lineage>
</organism>
<proteinExistence type="predicted"/>
<accession>A0A0F9PNU5</accession>
<sequence>MADPRMTERHFQKAVLALLRLYHWRVAHFRPAMKKDGTWVTPVAADGAGFPDLFAVRPPRILLAELKVKSPVSKAQAIWIDLLGQCPGVETFIWHPWDWAVIETVAK</sequence>
<name>A0A0F9PNU5_9ZZZZ</name>
<gene>
    <name evidence="1" type="ORF">LCGC14_0819730</name>
</gene>
<protein>
    <recommendedName>
        <fullName evidence="2">VRR-NUC domain-containing protein</fullName>
    </recommendedName>
</protein>
<dbReference type="EMBL" id="LAZR01002298">
    <property type="protein sequence ID" value="KKN31849.1"/>
    <property type="molecule type" value="Genomic_DNA"/>
</dbReference>
<dbReference type="AlphaFoldDB" id="A0A0F9PNU5"/>
<reference evidence="1" key="1">
    <citation type="journal article" date="2015" name="Nature">
        <title>Complex archaea that bridge the gap between prokaryotes and eukaryotes.</title>
        <authorList>
            <person name="Spang A."/>
            <person name="Saw J.H."/>
            <person name="Jorgensen S.L."/>
            <person name="Zaremba-Niedzwiedzka K."/>
            <person name="Martijn J."/>
            <person name="Lind A.E."/>
            <person name="van Eijk R."/>
            <person name="Schleper C."/>
            <person name="Guy L."/>
            <person name="Ettema T.J."/>
        </authorList>
    </citation>
    <scope>NUCLEOTIDE SEQUENCE</scope>
</reference>
<comment type="caution">
    <text evidence="1">The sequence shown here is derived from an EMBL/GenBank/DDBJ whole genome shotgun (WGS) entry which is preliminary data.</text>
</comment>